<keyword evidence="5 9" id="KW-0560">Oxidoreductase</keyword>
<dbReference type="PANTHER" id="PTHR43013">
    <property type="entry name" value="GLUTAMYL-TRNA REDUCTASE"/>
    <property type="match status" value="1"/>
</dbReference>
<dbReference type="GO" id="GO:0050661">
    <property type="term" value="F:NADP binding"/>
    <property type="evidence" value="ECO:0007669"/>
    <property type="project" value="InterPro"/>
</dbReference>
<feature type="domain" description="Quinate/shikimate 5-dehydrogenase/glutamyl-tRNA reductase" evidence="17">
    <location>
        <begin position="171"/>
        <end position="306"/>
    </location>
</feature>
<evidence type="ECO:0000256" key="6">
    <source>
        <dbReference type="ARBA" id="ARBA00023244"/>
    </source>
</evidence>
<dbReference type="SUPFAM" id="SSF69075">
    <property type="entry name" value="Glutamyl tRNA-reductase dimerization domain"/>
    <property type="match status" value="1"/>
</dbReference>
<feature type="binding site" evidence="9 11">
    <location>
        <position position="120"/>
    </location>
    <ligand>
        <name>substrate</name>
    </ligand>
</feature>
<dbReference type="EMBL" id="CP030117">
    <property type="protein sequence ID" value="AWX55259.1"/>
    <property type="molecule type" value="Genomic_DNA"/>
</dbReference>
<feature type="binding site" evidence="9 11">
    <location>
        <begin position="114"/>
        <end position="116"/>
    </location>
    <ligand>
        <name>substrate</name>
    </ligand>
</feature>
<evidence type="ECO:0000256" key="10">
    <source>
        <dbReference type="PIRSR" id="PIRSR000445-1"/>
    </source>
</evidence>
<feature type="binding site" evidence="9 11">
    <location>
        <begin position="49"/>
        <end position="52"/>
    </location>
    <ligand>
        <name>substrate</name>
    </ligand>
</feature>
<evidence type="ECO:0000313" key="19">
    <source>
        <dbReference type="EMBL" id="AWX55259.1"/>
    </source>
</evidence>
<comment type="function">
    <text evidence="9">Catalyzes the NADPH-dependent reduction of glutamyl-tRNA(Glu) to glutamate 1-semialdehyde (GSA).</text>
</comment>
<dbReference type="UniPathway" id="UPA00251">
    <property type="reaction ID" value="UER00316"/>
</dbReference>
<proteinExistence type="inferred from homology"/>
<dbReference type="Proteomes" id="UP000036061">
    <property type="component" value="Chromosome"/>
</dbReference>
<feature type="binding site" evidence="9 12">
    <location>
        <begin position="189"/>
        <end position="194"/>
    </location>
    <ligand>
        <name>NADP(+)</name>
        <dbReference type="ChEBI" id="CHEBI:58349"/>
    </ligand>
</feature>
<dbReference type="GO" id="GO:0019353">
    <property type="term" value="P:protoporphyrinogen IX biosynthetic process from glutamate"/>
    <property type="evidence" value="ECO:0007669"/>
    <property type="project" value="TreeGrafter"/>
</dbReference>
<gene>
    <name evidence="9" type="primary">hemA</name>
    <name evidence="19" type="ORF">AB432_009485</name>
</gene>
<dbReference type="GeneID" id="87587769"/>
<comment type="miscellaneous">
    <text evidence="9">During catalysis, the active site Cys acts as a nucleophile attacking the alpha-carbonyl group of tRNA-bound glutamate with the formation of a thioester intermediate between enzyme and glutamate, and the concomitant release of tRNA(Glu). The thioester intermediate is finally reduced by direct hydride transfer from NADPH, to form the product GSA.</text>
</comment>
<evidence type="ECO:0000256" key="8">
    <source>
        <dbReference type="ARBA" id="ARBA00068659"/>
    </source>
</evidence>
<evidence type="ECO:0000259" key="18">
    <source>
        <dbReference type="Pfam" id="PF05201"/>
    </source>
</evidence>
<evidence type="ECO:0000256" key="4">
    <source>
        <dbReference type="ARBA" id="ARBA00022857"/>
    </source>
</evidence>
<evidence type="ECO:0000259" key="17">
    <source>
        <dbReference type="Pfam" id="PF01488"/>
    </source>
</evidence>
<evidence type="ECO:0000256" key="1">
    <source>
        <dbReference type="ARBA" id="ARBA00005059"/>
    </source>
</evidence>
<evidence type="ECO:0000256" key="9">
    <source>
        <dbReference type="HAMAP-Rule" id="MF_00087"/>
    </source>
</evidence>
<dbReference type="InterPro" id="IPR036343">
    <property type="entry name" value="GluRdtase_N_sf"/>
</dbReference>
<evidence type="ECO:0000256" key="3">
    <source>
        <dbReference type="ARBA" id="ARBA00012970"/>
    </source>
</evidence>
<keyword evidence="4 9" id="KW-0521">NADP</keyword>
<dbReference type="Gene3D" id="3.30.460.30">
    <property type="entry name" value="Glutamyl-tRNA reductase, N-terminal domain"/>
    <property type="match status" value="1"/>
</dbReference>
<dbReference type="InterPro" id="IPR000343">
    <property type="entry name" value="4pyrrol_synth_GluRdtase"/>
</dbReference>
<comment type="subunit">
    <text evidence="9">Homodimer.</text>
</comment>
<evidence type="ECO:0000313" key="20">
    <source>
        <dbReference type="Proteomes" id="UP000036061"/>
    </source>
</evidence>
<accession>A0A0J6BLK2</accession>
<dbReference type="AlphaFoldDB" id="A0A0J6BLK2"/>
<dbReference type="InterPro" id="IPR015896">
    <property type="entry name" value="4pyrrol_synth_GluRdtase_dimer"/>
</dbReference>
<feature type="region of interest" description="Disordered" evidence="15">
    <location>
        <begin position="434"/>
        <end position="454"/>
    </location>
</feature>
<dbReference type="Pfam" id="PF05201">
    <property type="entry name" value="GlutR_N"/>
    <property type="match status" value="1"/>
</dbReference>
<dbReference type="NCBIfam" id="TIGR01035">
    <property type="entry name" value="hemA"/>
    <property type="match status" value="1"/>
</dbReference>
<feature type="domain" description="Glutamyl-tRNA reductase N-terminal" evidence="18">
    <location>
        <begin position="6"/>
        <end position="156"/>
    </location>
</feature>
<dbReference type="RefSeq" id="WP_047072881.1">
    <property type="nucleotide sequence ID" value="NZ_BJNU01000022.1"/>
</dbReference>
<comment type="pathway">
    <text evidence="1 9 14">Porphyrin-containing compound metabolism; protoporphyrin-IX biosynthesis; 5-aminolevulinate from L-glutamyl-tRNA(Glu): step 1/2.</text>
</comment>
<dbReference type="PANTHER" id="PTHR43013:SF1">
    <property type="entry name" value="GLUTAMYL-TRNA REDUCTASE"/>
    <property type="match status" value="1"/>
</dbReference>
<sequence>MDILLLGLNYKTAPVEIREKFTFSDDGTARALHLLSQTKSIAECIILGTCNRTEIYVVCDQANIGRDYTRRFLAEWFGVEKEQFKDHLYIKENEQAIEHLFRVSSGLDSMVMGETQILGQVRDAFLLAQERQTTGTVFNTLFKQAITFAKRAHTETAIGQNAVSVSYAAVELGKKIFGSFAGKSVLIVGAGKMSELTAKHLHANGSERVMVANRTLERAQLLAEKFKGDSCTMEQLPEALLTADIVISSTGATGYVLGKKELAPIMKQRKHRPLFMVDIAVPRDLNPDLHDLDNVFLYDIDDLEGIVASNVAERSREAERLDVMIQEEIVAFTTWYQTLGVAPLIAALRDKANTIQSEAMRKIENKLPNLSEREMHIIRKTTKGIVNQLLHDPVVRLKEMAATKDGEEVLDIFEKMFALEEILERKEQEAIWANDKNKQTSSSREQVLASRFPD</sequence>
<dbReference type="PIRSF" id="PIRSF000445">
    <property type="entry name" value="4pyrrol_synth_GluRdtase"/>
    <property type="match status" value="1"/>
</dbReference>
<dbReference type="EC" id="1.2.1.70" evidence="3 9"/>
<dbReference type="OrthoDB" id="110209at2"/>
<evidence type="ECO:0000256" key="13">
    <source>
        <dbReference type="PIRSR" id="PIRSR000445-4"/>
    </source>
</evidence>
<dbReference type="InterPro" id="IPR015895">
    <property type="entry name" value="4pyrrol_synth_GluRdtase_N"/>
</dbReference>
<evidence type="ECO:0000256" key="14">
    <source>
        <dbReference type="RuleBase" id="RU000584"/>
    </source>
</evidence>
<dbReference type="InterPro" id="IPR036453">
    <property type="entry name" value="GluRdtase_dimer_dom_sf"/>
</dbReference>
<comment type="catalytic activity">
    <reaction evidence="7 9 14">
        <text>(S)-4-amino-5-oxopentanoate + tRNA(Glu) + NADP(+) = L-glutamyl-tRNA(Glu) + NADPH + H(+)</text>
        <dbReference type="Rhea" id="RHEA:12344"/>
        <dbReference type="Rhea" id="RHEA-COMP:9663"/>
        <dbReference type="Rhea" id="RHEA-COMP:9680"/>
        <dbReference type="ChEBI" id="CHEBI:15378"/>
        <dbReference type="ChEBI" id="CHEBI:57501"/>
        <dbReference type="ChEBI" id="CHEBI:57783"/>
        <dbReference type="ChEBI" id="CHEBI:58349"/>
        <dbReference type="ChEBI" id="CHEBI:78442"/>
        <dbReference type="ChEBI" id="CHEBI:78520"/>
        <dbReference type="EC" id="1.2.1.70"/>
    </reaction>
</comment>
<comment type="similarity">
    <text evidence="2 9 14">Belongs to the glutamyl-tRNA reductase family.</text>
</comment>
<evidence type="ECO:0000256" key="2">
    <source>
        <dbReference type="ARBA" id="ARBA00005916"/>
    </source>
</evidence>
<dbReference type="InterPro" id="IPR036291">
    <property type="entry name" value="NAD(P)-bd_dom_sf"/>
</dbReference>
<dbReference type="SUPFAM" id="SSF51735">
    <property type="entry name" value="NAD(P)-binding Rossmann-fold domains"/>
    <property type="match status" value="1"/>
</dbReference>
<evidence type="ECO:0000256" key="5">
    <source>
        <dbReference type="ARBA" id="ARBA00023002"/>
    </source>
</evidence>
<organism evidence="19 20">
    <name type="scientific">Brevibacillus brevis</name>
    <name type="common">Bacillus brevis</name>
    <dbReference type="NCBI Taxonomy" id="1393"/>
    <lineage>
        <taxon>Bacteria</taxon>
        <taxon>Bacillati</taxon>
        <taxon>Bacillota</taxon>
        <taxon>Bacilli</taxon>
        <taxon>Bacillales</taxon>
        <taxon>Paenibacillaceae</taxon>
        <taxon>Brevibacillus</taxon>
    </lineage>
</organism>
<feature type="binding site" evidence="9 11">
    <location>
        <position position="109"/>
    </location>
    <ligand>
        <name>substrate</name>
    </ligand>
</feature>
<feature type="site" description="Important for activity" evidence="9 13">
    <location>
        <position position="99"/>
    </location>
</feature>
<comment type="domain">
    <text evidence="9">Possesses an unusual extended V-shaped dimeric structure with each monomer consisting of three distinct domains arranged along a curved 'spinal' alpha-helix. The N-terminal catalytic domain specifically recognizes the glutamate moiety of the substrate. The second domain is the NADPH-binding domain, and the third C-terminal domain is responsible for dimerization.</text>
</comment>
<feature type="active site" description="Nucleophile" evidence="9 10">
    <location>
        <position position="50"/>
    </location>
</feature>
<feature type="domain" description="Tetrapyrrole biosynthesis glutamyl-tRNA reductase dimerisation" evidence="16">
    <location>
        <begin position="323"/>
        <end position="419"/>
    </location>
</feature>
<dbReference type="eggNOG" id="COG0373">
    <property type="taxonomic scope" value="Bacteria"/>
</dbReference>
<dbReference type="FunFam" id="3.40.50.720:FF:000031">
    <property type="entry name" value="Glutamyl-tRNA reductase"/>
    <property type="match status" value="1"/>
</dbReference>
<dbReference type="CDD" id="cd05213">
    <property type="entry name" value="NAD_bind_Glutamyl_tRNA_reduct"/>
    <property type="match status" value="1"/>
</dbReference>
<dbReference type="PROSITE" id="PS00747">
    <property type="entry name" value="GLUTR"/>
    <property type="match status" value="1"/>
</dbReference>
<evidence type="ECO:0000256" key="11">
    <source>
        <dbReference type="PIRSR" id="PIRSR000445-2"/>
    </source>
</evidence>
<evidence type="ECO:0000256" key="12">
    <source>
        <dbReference type="PIRSR" id="PIRSR000445-3"/>
    </source>
</evidence>
<dbReference type="FunFam" id="3.30.460.30:FF:000001">
    <property type="entry name" value="Glutamyl-tRNA reductase"/>
    <property type="match status" value="1"/>
</dbReference>
<dbReference type="NCBIfam" id="NF000744">
    <property type="entry name" value="PRK00045.1-3"/>
    <property type="match status" value="1"/>
</dbReference>
<evidence type="ECO:0000256" key="7">
    <source>
        <dbReference type="ARBA" id="ARBA00047464"/>
    </source>
</evidence>
<dbReference type="Gene3D" id="3.40.50.720">
    <property type="entry name" value="NAD(P)-binding Rossmann-like Domain"/>
    <property type="match status" value="1"/>
</dbReference>
<dbReference type="GO" id="GO:0008883">
    <property type="term" value="F:glutamyl-tRNA reductase activity"/>
    <property type="evidence" value="ECO:0007669"/>
    <property type="project" value="UniProtKB-UniRule"/>
</dbReference>
<dbReference type="HAMAP" id="MF_00087">
    <property type="entry name" value="Glu_tRNA_reductase"/>
    <property type="match status" value="1"/>
</dbReference>
<keyword evidence="6 9" id="KW-0627">Porphyrin biosynthesis</keyword>
<dbReference type="InterPro" id="IPR006151">
    <property type="entry name" value="Shikm_DH/Glu-tRNA_Rdtase"/>
</dbReference>
<dbReference type="InterPro" id="IPR018214">
    <property type="entry name" value="GluRdtase_CS"/>
</dbReference>
<name>A0A0J6BLK2_BREBE</name>
<evidence type="ECO:0000259" key="16">
    <source>
        <dbReference type="Pfam" id="PF00745"/>
    </source>
</evidence>
<dbReference type="SUPFAM" id="SSF69742">
    <property type="entry name" value="Glutamyl tRNA-reductase catalytic, N-terminal domain"/>
    <property type="match status" value="1"/>
</dbReference>
<reference evidence="19 20" key="1">
    <citation type="journal article" date="2015" name="Genome Announc.">
        <title>Draft Genome Sequence of Brevibacillus brevis DZQ7, a Plant Growth-Promoting Rhizobacterium with Broad-Spectrum Antimicrobial Activity.</title>
        <authorList>
            <person name="Hou Q."/>
            <person name="Wang C."/>
            <person name="Hou X."/>
            <person name="Xia Z."/>
            <person name="Ye J."/>
            <person name="Liu K."/>
            <person name="Liu H."/>
            <person name="Wang J."/>
            <person name="Guo H."/>
            <person name="Yu X."/>
            <person name="Yang Y."/>
            <person name="Du B."/>
            <person name="Ding Y."/>
        </authorList>
    </citation>
    <scope>NUCLEOTIDE SEQUENCE [LARGE SCALE GENOMIC DNA]</scope>
    <source>
        <strain evidence="19 20">DZQ7</strain>
    </source>
</reference>
<dbReference type="Pfam" id="PF00745">
    <property type="entry name" value="GlutR_dimer"/>
    <property type="match status" value="1"/>
</dbReference>
<dbReference type="Pfam" id="PF01488">
    <property type="entry name" value="Shikimate_DH"/>
    <property type="match status" value="1"/>
</dbReference>
<evidence type="ECO:0000256" key="15">
    <source>
        <dbReference type="SAM" id="MobiDB-lite"/>
    </source>
</evidence>
<protein>
    <recommendedName>
        <fullName evidence="8 9">Glutamyl-tRNA reductase</fullName>
        <shortName evidence="9">GluTR</shortName>
        <ecNumber evidence="3 9">1.2.1.70</ecNumber>
    </recommendedName>
</protein>